<keyword evidence="4" id="KW-1185">Reference proteome</keyword>
<dbReference type="KEGG" id="tom:BWR18_03965"/>
<protein>
    <recommendedName>
        <fullName evidence="5">Excalibur calcium-binding domain-containing protein</fullName>
    </recommendedName>
</protein>
<feature type="signal peptide" evidence="2">
    <location>
        <begin position="1"/>
        <end position="17"/>
    </location>
</feature>
<dbReference type="RefSeq" id="WP_076626809.1">
    <property type="nucleotide sequence ID" value="NZ_CP019312.1"/>
</dbReference>
<organism evidence="3 4">
    <name type="scientific">Tateyamaria omphalii</name>
    <dbReference type="NCBI Taxonomy" id="299262"/>
    <lineage>
        <taxon>Bacteria</taxon>
        <taxon>Pseudomonadati</taxon>
        <taxon>Pseudomonadota</taxon>
        <taxon>Alphaproteobacteria</taxon>
        <taxon>Rhodobacterales</taxon>
        <taxon>Roseobacteraceae</taxon>
        <taxon>Tateyamaria</taxon>
    </lineage>
</organism>
<dbReference type="PROSITE" id="PS51257">
    <property type="entry name" value="PROKAR_LIPOPROTEIN"/>
    <property type="match status" value="1"/>
</dbReference>
<dbReference type="Proteomes" id="UP000186336">
    <property type="component" value="Chromosome"/>
</dbReference>
<dbReference type="STRING" id="299262.BWR18_03965"/>
<dbReference type="EMBL" id="CP019312">
    <property type="protein sequence ID" value="APX10942.1"/>
    <property type="molecule type" value="Genomic_DNA"/>
</dbReference>
<evidence type="ECO:0008006" key="5">
    <source>
        <dbReference type="Google" id="ProtNLM"/>
    </source>
</evidence>
<gene>
    <name evidence="3" type="ORF">BWR18_03965</name>
</gene>
<sequence>MICFRSFLMLGAVAGLAACQPAIPDSNPGEFVDPGRGVGFDNPNTLAAREARDAQLTGPAVQAAPPVGAQTLPPASAGQASGAPVRPTAGQTPRAVSNPASLDAELAQIAANNDAAAAQANSGRSVVNASPSNAAPVILNNPGISDENSFDAVASRESIESDAARLEANRQQYQVVQPTALPSRTGGAQPNVVQYALQTRHPKGTQVHRRFSVGSAARFERNCAAYNSADEAQIDFLARGGPERDRQGLDPDGDGYACAWDPAPFRRAAGN</sequence>
<evidence type="ECO:0000313" key="3">
    <source>
        <dbReference type="EMBL" id="APX10942.1"/>
    </source>
</evidence>
<evidence type="ECO:0000256" key="2">
    <source>
        <dbReference type="SAM" id="SignalP"/>
    </source>
</evidence>
<feature type="chain" id="PRO_5012907747" description="Excalibur calcium-binding domain-containing protein" evidence="2">
    <location>
        <begin position="18"/>
        <end position="271"/>
    </location>
</feature>
<evidence type="ECO:0000256" key="1">
    <source>
        <dbReference type="SAM" id="MobiDB-lite"/>
    </source>
</evidence>
<keyword evidence="2" id="KW-0732">Signal</keyword>
<evidence type="ECO:0000313" key="4">
    <source>
        <dbReference type="Proteomes" id="UP000186336"/>
    </source>
</evidence>
<reference evidence="3 4" key="1">
    <citation type="submission" date="2017-01" db="EMBL/GenBank/DDBJ databases">
        <title>Complete genome of Tateyamaria omphalii DOK1-4 isolated from seawater in Dokdo.</title>
        <authorList>
            <person name="Kim J.H."/>
            <person name="Chi W.-J."/>
        </authorList>
    </citation>
    <scope>NUCLEOTIDE SEQUENCE [LARGE SCALE GENOMIC DNA]</scope>
    <source>
        <strain evidence="3 4">DOK1-4</strain>
    </source>
</reference>
<feature type="compositionally biased region" description="Low complexity" evidence="1">
    <location>
        <begin position="57"/>
        <end position="84"/>
    </location>
</feature>
<dbReference type="OrthoDB" id="7951357at2"/>
<proteinExistence type="predicted"/>
<accession>A0A1P8MSF5</accession>
<dbReference type="AlphaFoldDB" id="A0A1P8MSF5"/>
<feature type="region of interest" description="Disordered" evidence="1">
    <location>
        <begin position="53"/>
        <end position="97"/>
    </location>
</feature>
<name>A0A1P8MSF5_9RHOB</name>